<dbReference type="Proteomes" id="UP000007076">
    <property type="component" value="Chromosome"/>
</dbReference>
<dbReference type="PATRIC" id="fig|452652.3.peg.1288"/>
<evidence type="ECO:0000313" key="3">
    <source>
        <dbReference type="EMBL" id="BAJ27121.1"/>
    </source>
</evidence>
<dbReference type="Gene3D" id="2.130.10.10">
    <property type="entry name" value="YVTN repeat-like/Quinoprotein amine dehydrogenase"/>
    <property type="match status" value="2"/>
</dbReference>
<dbReference type="Pfam" id="PF13360">
    <property type="entry name" value="PQQ_2"/>
    <property type="match status" value="2"/>
</dbReference>
<protein>
    <recommendedName>
        <fullName evidence="2">Pyrrolo-quinoline quinone repeat domain-containing protein</fullName>
    </recommendedName>
</protein>
<dbReference type="InterPro" id="IPR018391">
    <property type="entry name" value="PQQ_b-propeller_rpt"/>
</dbReference>
<keyword evidence="4" id="KW-1185">Reference proteome</keyword>
<feature type="region of interest" description="Disordered" evidence="1">
    <location>
        <begin position="305"/>
        <end position="388"/>
    </location>
</feature>
<sequence length="544" mass="58131">MPDAQAEVSRLDPGTVLCTGRSSVSVYDRNSGRRLWHDADGTQYATAPGRVYAVRADGLLHALDAATGRQLWSTAPEGTGPSTIMSADAAQVVLGSANGTLRGLDPAGRQLWKQNLYIPCAAGDRVYAFDQDRSLLALRAADGERIWRRDTPLSTTDKSTPLDQQALALIGGRLYCYHQIDLGGTRGGPLIAVDPADGGTLWSARPSTGLLNSFAVADAVTCYLDSGGLHGLDARTGRLRWQAGTDLGALSFLGAAGGMFLVGSVSQSSAGLHGFDPASGRPVWHYPVTGATGYWTGVQDSRGLYRPHRLPPARLPPARLTPGRDGHPPSAPAGARTPPRNARTGQPVGCSGKGGSVDGGASTAAHCPPESRPHRPPRSGSGPERGEDMAFPQWLRSRHSATQEEVMAVLESLELPAAVESIATAIDSARGPEAVDRSGPTSVRSVRRRLRSLAGRVTRLTAEQWYGSGVHVRAPVGNPDLWWSTAVWEQEREIRRQRIESFAAQPSYRTGNEKSKLARMLEEHARANEAHYQWHKNDVGPGAN</sequence>
<dbReference type="PANTHER" id="PTHR34512:SF30">
    <property type="entry name" value="OUTER MEMBRANE PROTEIN ASSEMBLY FACTOR BAMB"/>
    <property type="match status" value="1"/>
</dbReference>
<accession>E4N7E0</accession>
<evidence type="ECO:0000259" key="2">
    <source>
        <dbReference type="Pfam" id="PF13360"/>
    </source>
</evidence>
<dbReference type="HOGENOM" id="CLU_500367_0_0_11"/>
<dbReference type="RefSeq" id="WP_014134439.1">
    <property type="nucleotide sequence ID" value="NC_016109.1"/>
</dbReference>
<feature type="domain" description="Pyrrolo-quinoline quinone repeat" evidence="2">
    <location>
        <begin position="21"/>
        <end position="158"/>
    </location>
</feature>
<evidence type="ECO:0000256" key="1">
    <source>
        <dbReference type="SAM" id="MobiDB-lite"/>
    </source>
</evidence>
<dbReference type="STRING" id="452652.KSE_12910"/>
<organism evidence="3 4">
    <name type="scientific">Kitasatospora setae (strain ATCC 33774 / DSM 43861 / JCM 3304 / KCC A-0304 / NBRC 14216 / KM-6054)</name>
    <name type="common">Streptomyces setae</name>
    <dbReference type="NCBI Taxonomy" id="452652"/>
    <lineage>
        <taxon>Bacteria</taxon>
        <taxon>Bacillati</taxon>
        <taxon>Actinomycetota</taxon>
        <taxon>Actinomycetes</taxon>
        <taxon>Kitasatosporales</taxon>
        <taxon>Streptomycetaceae</taxon>
        <taxon>Kitasatospora</taxon>
    </lineage>
</organism>
<evidence type="ECO:0000313" key="4">
    <source>
        <dbReference type="Proteomes" id="UP000007076"/>
    </source>
</evidence>
<dbReference type="eggNOG" id="COG1520">
    <property type="taxonomic scope" value="Bacteria"/>
</dbReference>
<dbReference type="KEGG" id="ksk:KSE_12910"/>
<dbReference type="InterPro" id="IPR015943">
    <property type="entry name" value="WD40/YVTN_repeat-like_dom_sf"/>
</dbReference>
<dbReference type="InterPro" id="IPR011047">
    <property type="entry name" value="Quinoprotein_ADH-like_sf"/>
</dbReference>
<dbReference type="InterPro" id="IPR002372">
    <property type="entry name" value="PQQ_rpt_dom"/>
</dbReference>
<name>E4N7E0_KITSK</name>
<proteinExistence type="predicted"/>
<dbReference type="AlphaFoldDB" id="E4N7E0"/>
<dbReference type="SMART" id="SM00564">
    <property type="entry name" value="PQQ"/>
    <property type="match status" value="7"/>
</dbReference>
<reference evidence="3 4" key="1">
    <citation type="journal article" date="2010" name="DNA Res.">
        <title>Genome sequence of Kitasatospora setae NBRC 14216T: an evolutionary snapshot of the family Streptomycetaceae.</title>
        <authorList>
            <person name="Ichikawa N."/>
            <person name="Oguchi A."/>
            <person name="Ikeda H."/>
            <person name="Ishikawa J."/>
            <person name="Kitani S."/>
            <person name="Watanabe Y."/>
            <person name="Nakamura S."/>
            <person name="Katano Y."/>
            <person name="Kishi E."/>
            <person name="Sasagawa M."/>
            <person name="Ankai A."/>
            <person name="Fukui S."/>
            <person name="Hashimoto Y."/>
            <person name="Kamata S."/>
            <person name="Otoguro M."/>
            <person name="Tanikawa S."/>
            <person name="Nihira T."/>
            <person name="Horinouchi S."/>
            <person name="Ohnishi Y."/>
            <person name="Hayakawa M."/>
            <person name="Kuzuyama T."/>
            <person name="Arisawa A."/>
            <person name="Nomoto F."/>
            <person name="Miura H."/>
            <person name="Takahashi Y."/>
            <person name="Fujita N."/>
        </authorList>
    </citation>
    <scope>NUCLEOTIDE SEQUENCE [LARGE SCALE GENOMIC DNA]</scope>
    <source>
        <strain evidence="4">ATCC 33774 / DSM 43861 / JCM 3304 / KCC A-0304 / NBRC 14216 / KM-6054</strain>
    </source>
</reference>
<dbReference type="PANTHER" id="PTHR34512">
    <property type="entry name" value="CELL SURFACE PROTEIN"/>
    <property type="match status" value="1"/>
</dbReference>
<feature type="domain" description="Pyrrolo-quinoline quinone repeat" evidence="2">
    <location>
        <begin position="184"/>
        <end position="293"/>
    </location>
</feature>
<dbReference type="EMBL" id="AP010968">
    <property type="protein sequence ID" value="BAJ27121.1"/>
    <property type="molecule type" value="Genomic_DNA"/>
</dbReference>
<dbReference type="SUPFAM" id="SSF50998">
    <property type="entry name" value="Quinoprotein alcohol dehydrogenase-like"/>
    <property type="match status" value="1"/>
</dbReference>
<gene>
    <name evidence="3" type="ordered locus">KSE_12910</name>
</gene>